<dbReference type="Gene3D" id="3.40.50.720">
    <property type="entry name" value="NAD(P)-binding Rossmann-like Domain"/>
    <property type="match status" value="1"/>
</dbReference>
<dbReference type="InterPro" id="IPR050700">
    <property type="entry name" value="YIM1/Zinc_Alcohol_DH_Fams"/>
</dbReference>
<evidence type="ECO:0000259" key="2">
    <source>
        <dbReference type="SMART" id="SM00829"/>
    </source>
</evidence>
<evidence type="ECO:0000256" key="1">
    <source>
        <dbReference type="ARBA" id="ARBA00023002"/>
    </source>
</evidence>
<dbReference type="SUPFAM" id="SSF51735">
    <property type="entry name" value="NAD(P)-binding Rossmann-fold domains"/>
    <property type="match status" value="1"/>
</dbReference>
<evidence type="ECO:0000313" key="3">
    <source>
        <dbReference type="EMBL" id="TFV75834.1"/>
    </source>
</evidence>
<dbReference type="PANTHER" id="PTHR11695:SF294">
    <property type="entry name" value="RETICULON-4-INTERACTING PROTEIN 1, MITOCHONDRIAL"/>
    <property type="match status" value="1"/>
</dbReference>
<dbReference type="PROSITE" id="PS01162">
    <property type="entry name" value="QOR_ZETA_CRYSTAL"/>
    <property type="match status" value="1"/>
</dbReference>
<dbReference type="InterPro" id="IPR036291">
    <property type="entry name" value="NAD(P)-bd_dom_sf"/>
</dbReference>
<dbReference type="InterPro" id="IPR020843">
    <property type="entry name" value="ER"/>
</dbReference>
<dbReference type="InterPro" id="IPR002364">
    <property type="entry name" value="Quin_OxRdtase/zeta-crystal_CS"/>
</dbReference>
<gene>
    <name evidence="3" type="ORF">E4K64_14705</name>
</gene>
<reference evidence="3 4" key="1">
    <citation type="submission" date="2019-03" db="EMBL/GenBank/DDBJ databases">
        <title>Bradyrhizobium strains diversity.</title>
        <authorList>
            <person name="Urquiaga M.C.O."/>
            <person name="Hungria M."/>
            <person name="Delamuta J.R.M."/>
            <person name="Klepa M.S."/>
        </authorList>
    </citation>
    <scope>NUCLEOTIDE SEQUENCE [LARGE SCALE GENOMIC DNA]</scope>
    <source>
        <strain evidence="3 4">CNPSo 3426</strain>
    </source>
</reference>
<dbReference type="RefSeq" id="WP_135164161.1">
    <property type="nucleotide sequence ID" value="NZ_SPQS01000007.1"/>
</dbReference>
<evidence type="ECO:0000313" key="4">
    <source>
        <dbReference type="Proteomes" id="UP000297700"/>
    </source>
</evidence>
<dbReference type="SUPFAM" id="SSF50129">
    <property type="entry name" value="GroES-like"/>
    <property type="match status" value="1"/>
</dbReference>
<dbReference type="Proteomes" id="UP000297700">
    <property type="component" value="Unassembled WGS sequence"/>
</dbReference>
<dbReference type="InterPro" id="IPR011032">
    <property type="entry name" value="GroES-like_sf"/>
</dbReference>
<organism evidence="3 4">
    <name type="scientific">Bradyrhizobium frederickii</name>
    <dbReference type="NCBI Taxonomy" id="2560054"/>
    <lineage>
        <taxon>Bacteria</taxon>
        <taxon>Pseudomonadati</taxon>
        <taxon>Pseudomonadota</taxon>
        <taxon>Alphaproteobacteria</taxon>
        <taxon>Hyphomicrobiales</taxon>
        <taxon>Nitrobacteraceae</taxon>
        <taxon>Bradyrhizobium</taxon>
    </lineage>
</organism>
<feature type="domain" description="Enoyl reductase (ER)" evidence="2">
    <location>
        <begin position="14"/>
        <end position="339"/>
    </location>
</feature>
<sequence length="342" mass="36074">MVTNAISAALTCVGPGDGFEVRRVLRRKPAAGEIEVAVAAASVNPIDVRRAQGYGRRLLSLVGAGRFPMVLGNDVAGTVSAVGNNAGAFKIGDLVFGVKPPSVEGTHASHVLVKAAHMLSAPRGWDLQALAALPYSFVTMWLAVRDAGLTRQNAAGKKVLIHGAAGGLGTLALQMLSRWGSQVTAIARPPDFAACRQAGAAEVVDSSVKPFATLSRAFDATLNFAAWEDDLSLLGCLRGGALGHATTVHPLLANFDELGWLRGALKTFSDKRSHRAALPKGTQNYAWTAFRPDAAALQELRQSVEHQRDGLSIGLRTPLASAGQAFDHVRSRQRGRALILPE</sequence>
<dbReference type="Gene3D" id="3.90.180.10">
    <property type="entry name" value="Medium-chain alcohol dehydrogenases, catalytic domain"/>
    <property type="match status" value="1"/>
</dbReference>
<dbReference type="SMART" id="SM00829">
    <property type="entry name" value="PKS_ER"/>
    <property type="match status" value="1"/>
</dbReference>
<dbReference type="Pfam" id="PF08240">
    <property type="entry name" value="ADH_N"/>
    <property type="match status" value="1"/>
</dbReference>
<dbReference type="PANTHER" id="PTHR11695">
    <property type="entry name" value="ALCOHOL DEHYDROGENASE RELATED"/>
    <property type="match status" value="1"/>
</dbReference>
<comment type="caution">
    <text evidence="3">The sequence shown here is derived from an EMBL/GenBank/DDBJ whole genome shotgun (WGS) entry which is preliminary data.</text>
</comment>
<accession>A0A4Y9P6J9</accession>
<proteinExistence type="predicted"/>
<dbReference type="GO" id="GO:0008270">
    <property type="term" value="F:zinc ion binding"/>
    <property type="evidence" value="ECO:0007669"/>
    <property type="project" value="InterPro"/>
</dbReference>
<keyword evidence="1" id="KW-0560">Oxidoreductase</keyword>
<dbReference type="AlphaFoldDB" id="A0A4Y9P6J9"/>
<dbReference type="EMBL" id="SPQS01000007">
    <property type="protein sequence ID" value="TFV75834.1"/>
    <property type="molecule type" value="Genomic_DNA"/>
</dbReference>
<dbReference type="InterPro" id="IPR013154">
    <property type="entry name" value="ADH-like_N"/>
</dbReference>
<name>A0A4Y9P6J9_9BRAD</name>
<dbReference type="GO" id="GO:0016491">
    <property type="term" value="F:oxidoreductase activity"/>
    <property type="evidence" value="ECO:0007669"/>
    <property type="project" value="UniProtKB-KW"/>
</dbReference>
<protein>
    <submittedName>
        <fullName evidence="3">Zinc-binding alcohol dehydrogenase</fullName>
    </submittedName>
</protein>